<sequence length="95" mass="10330">MLLIKGIIEILQKADGEAAGSFNDFANILIDGRRLSSATVSKRLGELVVAGAVKEVITRSDKGRRIIAYRTTQKGKRAIKLAVELKKVFSDTENG</sequence>
<accession>T1ABC4</accession>
<name>T1ABC4_9ZZZZ</name>
<evidence type="ECO:0000313" key="1">
    <source>
        <dbReference type="EMBL" id="EQD39115.1"/>
    </source>
</evidence>
<dbReference type="AlphaFoldDB" id="T1ABC4"/>
<dbReference type="InterPro" id="IPR036388">
    <property type="entry name" value="WH-like_DNA-bd_sf"/>
</dbReference>
<organism evidence="1">
    <name type="scientific">mine drainage metagenome</name>
    <dbReference type="NCBI Taxonomy" id="410659"/>
    <lineage>
        <taxon>unclassified sequences</taxon>
        <taxon>metagenomes</taxon>
        <taxon>ecological metagenomes</taxon>
    </lineage>
</organism>
<dbReference type="Gene3D" id="1.10.10.10">
    <property type="entry name" value="Winged helix-like DNA-binding domain superfamily/Winged helix DNA-binding domain"/>
    <property type="match status" value="1"/>
</dbReference>
<reference evidence="1" key="1">
    <citation type="submission" date="2013-08" db="EMBL/GenBank/DDBJ databases">
        <authorList>
            <person name="Mendez C."/>
            <person name="Richter M."/>
            <person name="Ferrer M."/>
            <person name="Sanchez J."/>
        </authorList>
    </citation>
    <scope>NUCLEOTIDE SEQUENCE</scope>
</reference>
<dbReference type="EMBL" id="AUZZ01008098">
    <property type="protein sequence ID" value="EQD39115.1"/>
    <property type="molecule type" value="Genomic_DNA"/>
</dbReference>
<comment type="caution">
    <text evidence="1">The sequence shown here is derived from an EMBL/GenBank/DDBJ whole genome shotgun (WGS) entry which is preliminary data.</text>
</comment>
<protein>
    <submittedName>
        <fullName evidence="1">Uncharacterized protein</fullName>
    </submittedName>
</protein>
<gene>
    <name evidence="1" type="ORF">B2A_11240</name>
</gene>
<reference evidence="1" key="2">
    <citation type="journal article" date="2014" name="ISME J.">
        <title>Microbial stratification in low pH oxic and suboxic macroscopic growths along an acid mine drainage.</title>
        <authorList>
            <person name="Mendez-Garcia C."/>
            <person name="Mesa V."/>
            <person name="Sprenger R.R."/>
            <person name="Richter M."/>
            <person name="Diez M.S."/>
            <person name="Solano J."/>
            <person name="Bargiela R."/>
            <person name="Golyshina O.V."/>
            <person name="Manteca A."/>
            <person name="Ramos J.L."/>
            <person name="Gallego J.R."/>
            <person name="Llorente I."/>
            <person name="Martins Dos Santos V.A."/>
            <person name="Jensen O.N."/>
            <person name="Pelaez A.I."/>
            <person name="Sanchez J."/>
            <person name="Ferrer M."/>
        </authorList>
    </citation>
    <scope>NUCLEOTIDE SEQUENCE</scope>
</reference>
<dbReference type="SUPFAM" id="SSF46785">
    <property type="entry name" value="Winged helix' DNA-binding domain"/>
    <property type="match status" value="1"/>
</dbReference>
<proteinExistence type="predicted"/>
<dbReference type="InterPro" id="IPR036390">
    <property type="entry name" value="WH_DNA-bd_sf"/>
</dbReference>